<organism evidence="2 3">
    <name type="scientific">Brevundimonas subvibrioides</name>
    <dbReference type="NCBI Taxonomy" id="74313"/>
    <lineage>
        <taxon>Bacteria</taxon>
        <taxon>Pseudomonadati</taxon>
        <taxon>Pseudomonadota</taxon>
        <taxon>Alphaproteobacteria</taxon>
        <taxon>Caulobacterales</taxon>
        <taxon>Caulobacteraceae</taxon>
        <taxon>Brevundimonas</taxon>
    </lineage>
</organism>
<sequence length="141" mass="14552">MMDRGKTTAWGLALAGLIPFGGCAAVVAAGGPNADAWLSALIAYGAVILSFLGGTRWGAALSSGAPDPTTLILSNLPALAAWAALLPVDLPHPVRLTLLAIGLSLMWLWDRRRPPAWYPALRTTATVGAVLSLILAVVMQG</sequence>
<feature type="transmembrane region" description="Helical" evidence="1">
    <location>
        <begin position="121"/>
        <end position="139"/>
    </location>
</feature>
<dbReference type="PANTHER" id="PTHR15887">
    <property type="entry name" value="TRANSMEMBRANE PROTEIN 69"/>
    <property type="match status" value="1"/>
</dbReference>
<evidence type="ECO:0000313" key="2">
    <source>
        <dbReference type="EMBL" id="OYX33453.1"/>
    </source>
</evidence>
<feature type="transmembrane region" description="Helical" evidence="1">
    <location>
        <begin position="38"/>
        <end position="57"/>
    </location>
</feature>
<dbReference type="PANTHER" id="PTHR15887:SF1">
    <property type="entry name" value="TRANSMEMBRANE PROTEIN 69"/>
    <property type="match status" value="1"/>
</dbReference>
<feature type="transmembrane region" description="Helical" evidence="1">
    <location>
        <begin position="69"/>
        <end position="86"/>
    </location>
</feature>
<feature type="transmembrane region" description="Helical" evidence="1">
    <location>
        <begin position="92"/>
        <end position="109"/>
    </location>
</feature>
<keyword evidence="1" id="KW-1133">Transmembrane helix</keyword>
<keyword evidence="1" id="KW-0812">Transmembrane</keyword>
<keyword evidence="1" id="KW-0472">Membrane</keyword>
<evidence type="ECO:0000256" key="1">
    <source>
        <dbReference type="SAM" id="Phobius"/>
    </source>
</evidence>
<accession>A0A258FNJ1</accession>
<gene>
    <name evidence="2" type="ORF">B7Z01_08990</name>
</gene>
<name>A0A258FNJ1_9CAUL</name>
<dbReference type="EMBL" id="NCEB01000016">
    <property type="protein sequence ID" value="OYX33453.1"/>
    <property type="molecule type" value="Genomic_DNA"/>
</dbReference>
<protein>
    <recommendedName>
        <fullName evidence="4">DUF3429 domain-containing protein</fullName>
    </recommendedName>
</protein>
<reference evidence="2 3" key="1">
    <citation type="submission" date="2017-03" db="EMBL/GenBank/DDBJ databases">
        <title>Lifting the veil on microbial sulfur biogeochemistry in mining wastewaters.</title>
        <authorList>
            <person name="Kantor R.S."/>
            <person name="Colenbrander Nelson T."/>
            <person name="Marshall S."/>
            <person name="Bennett D."/>
            <person name="Apte S."/>
            <person name="Camacho D."/>
            <person name="Thomas B.C."/>
            <person name="Warren L.A."/>
            <person name="Banfield J.F."/>
        </authorList>
    </citation>
    <scope>NUCLEOTIDE SEQUENCE [LARGE SCALE GENOMIC DNA]</scope>
    <source>
        <strain evidence="2">32-69-9</strain>
    </source>
</reference>
<comment type="caution">
    <text evidence="2">The sequence shown here is derived from an EMBL/GenBank/DDBJ whole genome shotgun (WGS) entry which is preliminary data.</text>
</comment>
<dbReference type="Proteomes" id="UP000215595">
    <property type="component" value="Unassembled WGS sequence"/>
</dbReference>
<evidence type="ECO:0008006" key="4">
    <source>
        <dbReference type="Google" id="ProtNLM"/>
    </source>
</evidence>
<dbReference type="AlphaFoldDB" id="A0A258FNJ1"/>
<dbReference type="Pfam" id="PF11911">
    <property type="entry name" value="DUF3429"/>
    <property type="match status" value="1"/>
</dbReference>
<proteinExistence type="predicted"/>
<dbReference type="InterPro" id="IPR021836">
    <property type="entry name" value="DUF3429"/>
</dbReference>
<evidence type="ECO:0000313" key="3">
    <source>
        <dbReference type="Proteomes" id="UP000215595"/>
    </source>
</evidence>